<comment type="caution">
    <text evidence="1">The sequence shown here is derived from an EMBL/GenBank/DDBJ whole genome shotgun (WGS) entry which is preliminary data.</text>
</comment>
<protein>
    <submittedName>
        <fullName evidence="1">Uncharacterized protein</fullName>
    </submittedName>
</protein>
<reference evidence="1 2" key="1">
    <citation type="submission" date="2024-11" db="EMBL/GenBank/DDBJ databases">
        <title>Adaptive evolution of stress response genes in parasites aligns with host niche diversity.</title>
        <authorList>
            <person name="Hahn C."/>
            <person name="Resl P."/>
        </authorList>
    </citation>
    <scope>NUCLEOTIDE SEQUENCE [LARGE SCALE GENOMIC DNA]</scope>
    <source>
        <strain evidence="1">EGGRZ-B1_66</strain>
        <tissue evidence="1">Body</tissue>
    </source>
</reference>
<dbReference type="EMBL" id="JBJKFK010000494">
    <property type="protein sequence ID" value="KAL3316710.1"/>
    <property type="molecule type" value="Genomic_DNA"/>
</dbReference>
<evidence type="ECO:0000313" key="1">
    <source>
        <dbReference type="EMBL" id="KAL3316710.1"/>
    </source>
</evidence>
<evidence type="ECO:0000313" key="2">
    <source>
        <dbReference type="Proteomes" id="UP001626550"/>
    </source>
</evidence>
<sequence length="271" mass="30368">MEAPEANGYPPELALNLQPLIDELHLLSYSDLAADENKNDPESRAPSQVQMEIQRNLLQTISELREQIRKAIDTTKSLTGCDMDSESHQKLLLSMGIALTAKRQLINKLKLEMHDILNEDVDLDVGNVLRISYKDGPTIEGVLCALDDADIDLMLIVDGNRHCIMCKKSDIATIKMIATNDNYTQILSDFKRKISSLKNPGTKEEIDQAALDRKEKLLTYLNSCGLSMQEEVATNVLSDAAGLVEIRPPYRHENCYSLKETLLKKLKSIVD</sequence>
<gene>
    <name evidence="1" type="ORF">Ciccas_004645</name>
</gene>
<keyword evidence="2" id="KW-1185">Reference proteome</keyword>
<organism evidence="1 2">
    <name type="scientific">Cichlidogyrus casuarinus</name>
    <dbReference type="NCBI Taxonomy" id="1844966"/>
    <lineage>
        <taxon>Eukaryota</taxon>
        <taxon>Metazoa</taxon>
        <taxon>Spiralia</taxon>
        <taxon>Lophotrochozoa</taxon>
        <taxon>Platyhelminthes</taxon>
        <taxon>Monogenea</taxon>
        <taxon>Monopisthocotylea</taxon>
        <taxon>Dactylogyridea</taxon>
        <taxon>Ancyrocephalidae</taxon>
        <taxon>Cichlidogyrus</taxon>
    </lineage>
</organism>
<dbReference type="Proteomes" id="UP001626550">
    <property type="component" value="Unassembled WGS sequence"/>
</dbReference>
<proteinExistence type="predicted"/>
<name>A0ABD2QAZ0_9PLAT</name>
<dbReference type="AlphaFoldDB" id="A0ABD2QAZ0"/>
<accession>A0ABD2QAZ0</accession>